<dbReference type="AlphaFoldDB" id="A0A494YV52"/>
<keyword evidence="1" id="KW-1133">Transmembrane helix</keyword>
<evidence type="ECO:0000256" key="1">
    <source>
        <dbReference type="SAM" id="Phobius"/>
    </source>
</evidence>
<reference evidence="2 3" key="1">
    <citation type="journal article" date="2015" name="Antonie Van Leeuwenhoek">
        <title>Oceanobacillus bengalensis sp. nov., a bacterium isolated from seawater of the Bay of Bengal.</title>
        <authorList>
            <person name="Yongchang O."/>
            <person name="Xiang W."/>
            <person name="Wang G."/>
        </authorList>
    </citation>
    <scope>NUCLEOTIDE SEQUENCE [LARGE SCALE GENOMIC DNA]</scope>
    <source>
        <strain evidence="2 3">MCCC 1K00260</strain>
    </source>
</reference>
<gene>
    <name evidence="2" type="ORF">D8M05_14465</name>
</gene>
<evidence type="ECO:0000313" key="2">
    <source>
        <dbReference type="EMBL" id="RKQ14063.1"/>
    </source>
</evidence>
<proteinExistence type="predicted"/>
<keyword evidence="1" id="KW-0472">Membrane</keyword>
<accession>A0A494YV52</accession>
<name>A0A494YV52_9BACI</name>
<dbReference type="EMBL" id="RBZO01000024">
    <property type="protein sequence ID" value="RKQ14063.1"/>
    <property type="molecule type" value="Genomic_DNA"/>
</dbReference>
<protein>
    <submittedName>
        <fullName evidence="2">Uncharacterized protein</fullName>
    </submittedName>
</protein>
<dbReference type="OrthoDB" id="2643649at2"/>
<feature type="transmembrane region" description="Helical" evidence="1">
    <location>
        <begin position="40"/>
        <end position="62"/>
    </location>
</feature>
<evidence type="ECO:0000313" key="3">
    <source>
        <dbReference type="Proteomes" id="UP000281813"/>
    </source>
</evidence>
<keyword evidence="1" id="KW-0812">Transmembrane</keyword>
<sequence length="68" mass="7571">MKKIEWLSAIILIVVGLTCLTVSGATMWGNESIKSYVTILMQICFWTGLPGVILGVVYLIILTKRKDK</sequence>
<dbReference type="Proteomes" id="UP000281813">
    <property type="component" value="Unassembled WGS sequence"/>
</dbReference>
<keyword evidence="3" id="KW-1185">Reference proteome</keyword>
<comment type="caution">
    <text evidence="2">The sequence shown here is derived from an EMBL/GenBank/DDBJ whole genome shotgun (WGS) entry which is preliminary data.</text>
</comment>
<dbReference type="RefSeq" id="WP_121133017.1">
    <property type="nucleotide sequence ID" value="NZ_JBHUFK010000018.1"/>
</dbReference>
<organism evidence="2 3">
    <name type="scientific">Oceanobacillus bengalensis</name>
    <dbReference type="NCBI Taxonomy" id="1435466"/>
    <lineage>
        <taxon>Bacteria</taxon>
        <taxon>Bacillati</taxon>
        <taxon>Bacillota</taxon>
        <taxon>Bacilli</taxon>
        <taxon>Bacillales</taxon>
        <taxon>Bacillaceae</taxon>
        <taxon>Oceanobacillus</taxon>
    </lineage>
</organism>